<feature type="region of interest" description="Disordered" evidence="1">
    <location>
        <begin position="1"/>
        <end position="22"/>
    </location>
</feature>
<evidence type="ECO:0000313" key="3">
    <source>
        <dbReference type="Proteomes" id="UP000489600"/>
    </source>
</evidence>
<gene>
    <name evidence="2" type="ORF">ANE_LOCUS15067</name>
</gene>
<organism evidence="2 3">
    <name type="scientific">Arabis nemorensis</name>
    <dbReference type="NCBI Taxonomy" id="586526"/>
    <lineage>
        <taxon>Eukaryota</taxon>
        <taxon>Viridiplantae</taxon>
        <taxon>Streptophyta</taxon>
        <taxon>Embryophyta</taxon>
        <taxon>Tracheophyta</taxon>
        <taxon>Spermatophyta</taxon>
        <taxon>Magnoliopsida</taxon>
        <taxon>eudicotyledons</taxon>
        <taxon>Gunneridae</taxon>
        <taxon>Pentapetalae</taxon>
        <taxon>rosids</taxon>
        <taxon>malvids</taxon>
        <taxon>Brassicales</taxon>
        <taxon>Brassicaceae</taxon>
        <taxon>Arabideae</taxon>
        <taxon>Arabis</taxon>
    </lineage>
</organism>
<reference evidence="2" key="1">
    <citation type="submission" date="2019-07" db="EMBL/GenBank/DDBJ databases">
        <authorList>
            <person name="Dittberner H."/>
        </authorList>
    </citation>
    <scope>NUCLEOTIDE SEQUENCE [LARGE SCALE GENOMIC DNA]</scope>
</reference>
<accession>A0A565BTC3</accession>
<comment type="caution">
    <text evidence="2">The sequence shown here is derived from an EMBL/GenBank/DDBJ whole genome shotgun (WGS) entry which is preliminary data.</text>
</comment>
<name>A0A565BTC3_9BRAS</name>
<keyword evidence="3" id="KW-1185">Reference proteome</keyword>
<dbReference type="EMBL" id="CABITT030000005">
    <property type="protein sequence ID" value="VVB04623.1"/>
    <property type="molecule type" value="Genomic_DNA"/>
</dbReference>
<sequence length="144" mass="15881">MSSPPNIYKYHSSSSLSSQSSFSLKTSNKWIAGDEAENRYATVDGVDEASATVLQPRRHRSEPSAEANELFACRTPTPGVVANFGEDEFAFSTPRWCDRGEFGLTEVDSTEVVRFDRGEFGSTEVDSTEVVRFDRGDLKRRGGG</sequence>
<evidence type="ECO:0000256" key="1">
    <source>
        <dbReference type="SAM" id="MobiDB-lite"/>
    </source>
</evidence>
<protein>
    <submittedName>
        <fullName evidence="2">Uncharacterized protein</fullName>
    </submittedName>
</protein>
<dbReference type="AlphaFoldDB" id="A0A565BTC3"/>
<dbReference type="Proteomes" id="UP000489600">
    <property type="component" value="Unassembled WGS sequence"/>
</dbReference>
<evidence type="ECO:0000313" key="2">
    <source>
        <dbReference type="EMBL" id="VVB04623.1"/>
    </source>
</evidence>
<feature type="compositionally biased region" description="Low complexity" evidence="1">
    <location>
        <begin position="12"/>
        <end position="22"/>
    </location>
</feature>
<proteinExistence type="predicted"/>